<name>A0A1U7V6H1_NICSY</name>
<feature type="non-terminal residue" evidence="3">
    <location>
        <position position="199"/>
    </location>
</feature>
<keyword evidence="2" id="KW-1185">Reference proteome</keyword>
<gene>
    <name evidence="3" type="primary">LOC104210597</name>
</gene>
<dbReference type="Pfam" id="PF00078">
    <property type="entry name" value="RVT_1"/>
    <property type="match status" value="1"/>
</dbReference>
<proteinExistence type="predicted"/>
<reference evidence="2" key="1">
    <citation type="journal article" date="2013" name="Genome Biol.">
        <title>Reference genomes and transcriptomes of Nicotiana sylvestris and Nicotiana tomentosiformis.</title>
        <authorList>
            <person name="Sierro N."/>
            <person name="Battey J.N."/>
            <person name="Ouadi S."/>
            <person name="Bovet L."/>
            <person name="Goepfert S."/>
            <person name="Bakaher N."/>
            <person name="Peitsch M.C."/>
            <person name="Ivanov N.V."/>
        </authorList>
    </citation>
    <scope>NUCLEOTIDE SEQUENCE [LARGE SCALE GENOMIC DNA]</scope>
</reference>
<evidence type="ECO:0000313" key="3">
    <source>
        <dbReference type="RefSeq" id="XP_009757839.1"/>
    </source>
</evidence>
<sequence>MVEARVRRCVSISENQFGFMPEHLTTEAIHLVRRLVEQYMERRKDLHMVRIVGGDSEHFPIVMGLHQGSALSPFLFALAIDVLSHHIQGEVPWCMLFADDIVLIDEMRGGVNVSFKLKFVENFTGFSAKKQLNFLLLFEALRTGAKKMKLKGNSSVEEAATAGDYRLKSLGCSLAFGEDEALGVFRWPEMMTAVFCVVK</sequence>
<feature type="domain" description="Reverse transcriptase" evidence="1">
    <location>
        <begin position="40"/>
        <end position="104"/>
    </location>
</feature>
<organism evidence="2 3">
    <name type="scientific">Nicotiana sylvestris</name>
    <name type="common">Wood tobacco</name>
    <name type="synonym">South American tobacco</name>
    <dbReference type="NCBI Taxonomy" id="4096"/>
    <lineage>
        <taxon>Eukaryota</taxon>
        <taxon>Viridiplantae</taxon>
        <taxon>Streptophyta</taxon>
        <taxon>Embryophyta</taxon>
        <taxon>Tracheophyta</taxon>
        <taxon>Spermatophyta</taxon>
        <taxon>Magnoliopsida</taxon>
        <taxon>eudicotyledons</taxon>
        <taxon>Gunneridae</taxon>
        <taxon>Pentapetalae</taxon>
        <taxon>asterids</taxon>
        <taxon>lamiids</taxon>
        <taxon>Solanales</taxon>
        <taxon>Solanaceae</taxon>
        <taxon>Nicotianoideae</taxon>
        <taxon>Nicotianeae</taxon>
        <taxon>Nicotiana</taxon>
    </lineage>
</organism>
<dbReference type="Proteomes" id="UP000189701">
    <property type="component" value="Unplaced"/>
</dbReference>
<evidence type="ECO:0000313" key="2">
    <source>
        <dbReference type="Proteomes" id="UP000189701"/>
    </source>
</evidence>
<dbReference type="InterPro" id="IPR000477">
    <property type="entry name" value="RT_dom"/>
</dbReference>
<dbReference type="AlphaFoldDB" id="A0A1U7V6H1"/>
<dbReference type="STRING" id="4096.A0A1U7V6H1"/>
<evidence type="ECO:0000259" key="1">
    <source>
        <dbReference type="Pfam" id="PF00078"/>
    </source>
</evidence>
<protein>
    <submittedName>
        <fullName evidence="3">Uncharacterized protein LOC104210597</fullName>
    </submittedName>
</protein>
<dbReference type="RefSeq" id="XP_009757839.1">
    <property type="nucleotide sequence ID" value="XM_009759537.1"/>
</dbReference>
<reference evidence="3" key="2">
    <citation type="submission" date="2025-08" db="UniProtKB">
        <authorList>
            <consortium name="RefSeq"/>
        </authorList>
    </citation>
    <scope>IDENTIFICATION</scope>
    <source>
        <tissue evidence="3">Leaf</tissue>
    </source>
</reference>
<accession>A0A1U7V6H1</accession>
<dbReference type="PANTHER" id="PTHR19446">
    <property type="entry name" value="REVERSE TRANSCRIPTASES"/>
    <property type="match status" value="1"/>
</dbReference>